<keyword evidence="2" id="KW-1133">Transmembrane helix</keyword>
<proteinExistence type="inferred from homology"/>
<evidence type="ECO:0000256" key="1">
    <source>
        <dbReference type="ARBA" id="ARBA00009067"/>
    </source>
</evidence>
<evidence type="ECO:0000313" key="5">
    <source>
        <dbReference type="Proteomes" id="UP000028185"/>
    </source>
</evidence>
<protein>
    <submittedName>
        <fullName evidence="4">Abortive phage infection protein</fullName>
    </submittedName>
</protein>
<dbReference type="EMBL" id="CP008921">
    <property type="protein sequence ID" value="AIG43257.1"/>
    <property type="molecule type" value="Genomic_DNA"/>
</dbReference>
<organism evidence="4 5">
    <name type="scientific">Streptococcus suis 6407</name>
    <dbReference type="NCBI Taxonomy" id="1214179"/>
    <lineage>
        <taxon>Bacteria</taxon>
        <taxon>Bacillati</taxon>
        <taxon>Bacillota</taxon>
        <taxon>Bacilli</taxon>
        <taxon>Lactobacillales</taxon>
        <taxon>Streptococcaceae</taxon>
        <taxon>Streptococcus</taxon>
    </lineage>
</organism>
<dbReference type="InterPro" id="IPR003675">
    <property type="entry name" value="Rce1/LyrA-like_dom"/>
</dbReference>
<keyword evidence="2" id="KW-0472">Membrane</keyword>
<dbReference type="Proteomes" id="UP000028185">
    <property type="component" value="Chromosome"/>
</dbReference>
<dbReference type="HOGENOM" id="CLU_096490_0_0_9"/>
<evidence type="ECO:0000259" key="3">
    <source>
        <dbReference type="Pfam" id="PF02517"/>
    </source>
</evidence>
<dbReference type="GO" id="GO:0004175">
    <property type="term" value="F:endopeptidase activity"/>
    <property type="evidence" value="ECO:0007669"/>
    <property type="project" value="UniProtKB-ARBA"/>
</dbReference>
<evidence type="ECO:0000256" key="2">
    <source>
        <dbReference type="SAM" id="Phobius"/>
    </source>
</evidence>
<dbReference type="RefSeq" id="WP_024381775.1">
    <property type="nucleotide sequence ID" value="NZ_ALLE01000034.1"/>
</dbReference>
<comment type="similarity">
    <text evidence="1">Belongs to the UPF0177 family.</text>
</comment>
<feature type="transmembrane region" description="Helical" evidence="2">
    <location>
        <begin position="95"/>
        <end position="124"/>
    </location>
</feature>
<dbReference type="Pfam" id="PF02517">
    <property type="entry name" value="Rce1-like"/>
    <property type="match status" value="1"/>
</dbReference>
<dbReference type="PATRIC" id="fig|1214179.4.peg.774"/>
<feature type="transmembrane region" description="Helical" evidence="2">
    <location>
        <begin position="233"/>
        <end position="253"/>
    </location>
</feature>
<accession>A0A075SD23</accession>
<feature type="transmembrane region" description="Helical" evidence="2">
    <location>
        <begin position="20"/>
        <end position="43"/>
    </location>
</feature>
<feature type="domain" description="CAAX prenyl protease 2/Lysostaphin resistance protein A-like" evidence="3">
    <location>
        <begin position="158"/>
        <end position="242"/>
    </location>
</feature>
<dbReference type="AlphaFoldDB" id="A0A075SD23"/>
<feature type="transmembrane region" description="Helical" evidence="2">
    <location>
        <begin position="159"/>
        <end position="178"/>
    </location>
</feature>
<dbReference type="GO" id="GO:0080120">
    <property type="term" value="P:CAAX-box protein maturation"/>
    <property type="evidence" value="ECO:0007669"/>
    <property type="project" value="UniProtKB-ARBA"/>
</dbReference>
<name>A0A075SD23_STRSU</name>
<sequence length="254" mass="29205">MKRLLRRIRPTKPLKELTWIDLIIITTILCGNAIYTSTMQWIASFSATETVETGVLSFSPADNWWALANQGKLFLFALVYLLIRNYDFRQLKVKLEWTVLLWGPLIFIGAGLISDLTFTAFSYIPGLSGGYNFLGYLPYYDWNIMTVLNRFLAVDYSTVIYSLFNGFYEEFFFLGLLLSTDKKKRSLVLLFSTIVRISFHTYQGMVSALVIGVAFGLFYYYMYTRKNDNLLPYFLGHALADMVGTSFFTLFIAG</sequence>
<feature type="transmembrane region" description="Helical" evidence="2">
    <location>
        <begin position="63"/>
        <end position="83"/>
    </location>
</feature>
<gene>
    <name evidence="4" type="ORF">ID09_04035</name>
</gene>
<evidence type="ECO:0000313" key="4">
    <source>
        <dbReference type="EMBL" id="AIG43257.1"/>
    </source>
</evidence>
<keyword evidence="2" id="KW-0812">Transmembrane</keyword>
<reference evidence="4 5" key="1">
    <citation type="journal article" date="2014" name="Genome Announc.">
        <title>Whole-Genome Sequence of Streptococcus suis Serotype 4 Reference Strain 6407.</title>
        <authorList>
            <person name="Wang K."/>
            <person name="Chen J."/>
            <person name="Yao H."/>
            <person name="Lu C."/>
        </authorList>
    </citation>
    <scope>NUCLEOTIDE SEQUENCE [LARGE SCALE GENOMIC DNA]</scope>
    <source>
        <strain evidence="4">6407</strain>
    </source>
</reference>
<feature type="transmembrane region" description="Helical" evidence="2">
    <location>
        <begin position="199"/>
        <end position="221"/>
    </location>
</feature>